<dbReference type="Proteomes" id="UP001138686">
    <property type="component" value="Unassembled WGS sequence"/>
</dbReference>
<dbReference type="RefSeq" id="WP_219052743.1">
    <property type="nucleotide sequence ID" value="NZ_JAHWDP010000003.1"/>
</dbReference>
<dbReference type="PANTHER" id="PTHR34220:SF7">
    <property type="entry name" value="SENSOR HISTIDINE KINASE YPDA"/>
    <property type="match status" value="1"/>
</dbReference>
<dbReference type="EMBL" id="JAHWDP010000003">
    <property type="protein sequence ID" value="MBW2938227.1"/>
    <property type="molecule type" value="Genomic_DNA"/>
</dbReference>
<dbReference type="InterPro" id="IPR050640">
    <property type="entry name" value="Bact_2-comp_sensor_kinase"/>
</dbReference>
<proteinExistence type="predicted"/>
<protein>
    <submittedName>
        <fullName evidence="4">2TM domain-containing protein</fullName>
    </submittedName>
</protein>
<dbReference type="Pfam" id="PF13239">
    <property type="entry name" value="2TM"/>
    <property type="match status" value="1"/>
</dbReference>
<dbReference type="GO" id="GO:0000155">
    <property type="term" value="F:phosphorelay sensor kinase activity"/>
    <property type="evidence" value="ECO:0007669"/>
    <property type="project" value="InterPro"/>
</dbReference>
<dbReference type="Pfam" id="PF06580">
    <property type="entry name" value="His_kinase"/>
    <property type="match status" value="1"/>
</dbReference>
<feature type="transmembrane region" description="Helical" evidence="1">
    <location>
        <begin position="7"/>
        <end position="27"/>
    </location>
</feature>
<evidence type="ECO:0000313" key="5">
    <source>
        <dbReference type="Proteomes" id="UP001138686"/>
    </source>
</evidence>
<sequence>MKIRKEIGKAFFVGVLIFIVVGVIEYLNGWEISSGKELVIRFVINQVYSISLYMANAFFFYFIITRYKNEWFKIQHLAKGILGSIAISLVTIFLLRIGGAILFEGISISEFIDNERPVFYYVTLLISVVVTGIFYAVYYYRYTQERKVKEQKIIAGTASAQFDALKNQLDPHFLFNSLNVLTSLIEENPDAATRFTTSLSKVYRYVLEQKNKELVTVEEELKFAQLYMSLLKMRFEDSIIFDIPETLSNPEAKVVPLSLQLLLENAVKHNQVTPANKLHITIYEEDGNLIIKNNIQLKKVMKESTGVGLRNIHQRYHLLTNRPVSVKQNEKEFWVTIPLLTQKTNTMTTQNEYISAKRYERAKKHVEELKGFYIHFTIYLIMVPVFIFLNIKSTGFPWAIFPIVGWGMGVTGHAMEVFNWNPFLGKNWEERKIRELMKDDE</sequence>
<feature type="domain" description="2TM" evidence="3">
    <location>
        <begin position="360"/>
        <end position="438"/>
    </location>
</feature>
<keyword evidence="1" id="KW-0472">Membrane</keyword>
<accession>A0A9X1FPT9</accession>
<dbReference type="AlphaFoldDB" id="A0A9X1FPT9"/>
<name>A0A9X1FPT9_9FLAO</name>
<evidence type="ECO:0000259" key="3">
    <source>
        <dbReference type="Pfam" id="PF13239"/>
    </source>
</evidence>
<dbReference type="InterPro" id="IPR010559">
    <property type="entry name" value="Sig_transdc_His_kin_internal"/>
</dbReference>
<feature type="transmembrane region" description="Helical" evidence="1">
    <location>
        <begin position="47"/>
        <end position="64"/>
    </location>
</feature>
<feature type="transmembrane region" description="Helical" evidence="1">
    <location>
        <begin position="118"/>
        <end position="140"/>
    </location>
</feature>
<evidence type="ECO:0000313" key="4">
    <source>
        <dbReference type="EMBL" id="MBW2938227.1"/>
    </source>
</evidence>
<dbReference type="InterPro" id="IPR025698">
    <property type="entry name" value="2TM_dom"/>
</dbReference>
<feature type="transmembrane region" description="Helical" evidence="1">
    <location>
        <begin position="76"/>
        <end position="98"/>
    </location>
</feature>
<keyword evidence="5" id="KW-1185">Reference proteome</keyword>
<dbReference type="PANTHER" id="PTHR34220">
    <property type="entry name" value="SENSOR HISTIDINE KINASE YPDA"/>
    <property type="match status" value="1"/>
</dbReference>
<keyword evidence="1" id="KW-1133">Transmembrane helix</keyword>
<feature type="transmembrane region" description="Helical" evidence="1">
    <location>
        <begin position="395"/>
        <end position="418"/>
    </location>
</feature>
<comment type="caution">
    <text evidence="4">The sequence shown here is derived from an EMBL/GenBank/DDBJ whole genome shotgun (WGS) entry which is preliminary data.</text>
</comment>
<reference evidence="4" key="1">
    <citation type="submission" date="2021-07" db="EMBL/GenBank/DDBJ databases">
        <title>Aureisphaera sp. CAU 1614 isolated from sea sediment.</title>
        <authorList>
            <person name="Kim W."/>
        </authorList>
    </citation>
    <scope>NUCLEOTIDE SEQUENCE</scope>
    <source>
        <strain evidence="4">CAU 1614</strain>
    </source>
</reference>
<feature type="transmembrane region" description="Helical" evidence="1">
    <location>
        <begin position="371"/>
        <end position="389"/>
    </location>
</feature>
<evidence type="ECO:0000259" key="2">
    <source>
        <dbReference type="Pfam" id="PF06580"/>
    </source>
</evidence>
<feature type="domain" description="Signal transduction histidine kinase internal region" evidence="2">
    <location>
        <begin position="160"/>
        <end position="238"/>
    </location>
</feature>
<dbReference type="GO" id="GO:0016020">
    <property type="term" value="C:membrane"/>
    <property type="evidence" value="ECO:0007669"/>
    <property type="project" value="InterPro"/>
</dbReference>
<gene>
    <name evidence="4" type="ORF">KXJ69_08930</name>
</gene>
<evidence type="ECO:0000256" key="1">
    <source>
        <dbReference type="SAM" id="Phobius"/>
    </source>
</evidence>
<keyword evidence="1" id="KW-0812">Transmembrane</keyword>
<organism evidence="4 5">
    <name type="scientific">Halomarinibacterium sedimenti</name>
    <dbReference type="NCBI Taxonomy" id="2857106"/>
    <lineage>
        <taxon>Bacteria</taxon>
        <taxon>Pseudomonadati</taxon>
        <taxon>Bacteroidota</taxon>
        <taxon>Flavobacteriia</taxon>
        <taxon>Flavobacteriales</taxon>
        <taxon>Flavobacteriaceae</taxon>
        <taxon>Halomarinibacterium</taxon>
    </lineage>
</organism>